<keyword evidence="2" id="KW-1185">Reference proteome</keyword>
<evidence type="ECO:0000313" key="2">
    <source>
        <dbReference type="Proteomes" id="UP000237271"/>
    </source>
</evidence>
<comment type="caution">
    <text evidence="1">The sequence shown here is derived from an EMBL/GenBank/DDBJ whole genome shotgun (WGS) entry which is preliminary data.</text>
</comment>
<gene>
    <name evidence="1" type="ORF">PHPALM_6287</name>
</gene>
<proteinExistence type="predicted"/>
<name>A0A2P4YF96_9STRA</name>
<sequence>MVPLAHGLLTSMQDMRRDENLLRTKMMLEYIKTNHSSWFNNYVAGKKRISSTDNAIMQLLQHFCKRQFFICLLYSIIRLC</sequence>
<organism evidence="1 2">
    <name type="scientific">Phytophthora palmivora</name>
    <dbReference type="NCBI Taxonomy" id="4796"/>
    <lineage>
        <taxon>Eukaryota</taxon>
        <taxon>Sar</taxon>
        <taxon>Stramenopiles</taxon>
        <taxon>Oomycota</taxon>
        <taxon>Peronosporomycetes</taxon>
        <taxon>Peronosporales</taxon>
        <taxon>Peronosporaceae</taxon>
        <taxon>Phytophthora</taxon>
    </lineage>
</organism>
<evidence type="ECO:0000313" key="1">
    <source>
        <dbReference type="EMBL" id="POM76471.1"/>
    </source>
</evidence>
<dbReference type="OrthoDB" id="182808at2759"/>
<dbReference type="AlphaFoldDB" id="A0A2P4YF96"/>
<dbReference type="Proteomes" id="UP000237271">
    <property type="component" value="Unassembled WGS sequence"/>
</dbReference>
<reference evidence="1 2" key="1">
    <citation type="journal article" date="2017" name="Genome Biol. Evol.">
        <title>Phytophthora megakarya and P. palmivora, closely related causal agents of cacao black pod rot, underwent increases in genome sizes and gene numbers by different mechanisms.</title>
        <authorList>
            <person name="Ali S.S."/>
            <person name="Shao J."/>
            <person name="Lary D.J."/>
            <person name="Kronmiller B."/>
            <person name="Shen D."/>
            <person name="Strem M.D."/>
            <person name="Amoako-Attah I."/>
            <person name="Akrofi A.Y."/>
            <person name="Begoude B.A."/>
            <person name="Ten Hoopen G.M."/>
            <person name="Coulibaly K."/>
            <person name="Kebe B.I."/>
            <person name="Melnick R.L."/>
            <person name="Guiltinan M.J."/>
            <person name="Tyler B.M."/>
            <person name="Meinhardt L.W."/>
            <person name="Bailey B.A."/>
        </authorList>
    </citation>
    <scope>NUCLEOTIDE SEQUENCE [LARGE SCALE GENOMIC DNA]</scope>
    <source>
        <strain evidence="2">sbr112.9</strain>
    </source>
</reference>
<dbReference type="EMBL" id="NCKW01003436">
    <property type="protein sequence ID" value="POM76471.1"/>
    <property type="molecule type" value="Genomic_DNA"/>
</dbReference>
<accession>A0A2P4YF96</accession>
<protein>
    <submittedName>
        <fullName evidence="1">Sedoheptulokinase</fullName>
    </submittedName>
</protein>